<gene>
    <name evidence="5" type="ORF">Acor_65330</name>
</gene>
<name>A0A5M3W621_9ACTN</name>
<proteinExistence type="predicted"/>
<comment type="caution">
    <text evidence="5">The sequence shown here is derived from an EMBL/GenBank/DDBJ whole genome shotgun (WGS) entry which is preliminary data.</text>
</comment>
<dbReference type="SMART" id="SM00560">
    <property type="entry name" value="LamGL"/>
    <property type="match status" value="1"/>
</dbReference>
<dbReference type="AlphaFoldDB" id="A0A5M3W621"/>
<evidence type="ECO:0000259" key="4">
    <source>
        <dbReference type="SMART" id="SM00560"/>
    </source>
</evidence>
<accession>A0A5M3W621</accession>
<dbReference type="Proteomes" id="UP000334990">
    <property type="component" value="Unassembled WGS sequence"/>
</dbReference>
<organism evidence="5 6">
    <name type="scientific">Acrocarpospora corrugata</name>
    <dbReference type="NCBI Taxonomy" id="35763"/>
    <lineage>
        <taxon>Bacteria</taxon>
        <taxon>Bacillati</taxon>
        <taxon>Actinomycetota</taxon>
        <taxon>Actinomycetes</taxon>
        <taxon>Streptosporangiales</taxon>
        <taxon>Streptosporangiaceae</taxon>
        <taxon>Acrocarpospora</taxon>
    </lineage>
</organism>
<feature type="compositionally biased region" description="Basic and acidic residues" evidence="3">
    <location>
        <begin position="971"/>
        <end position="987"/>
    </location>
</feature>
<dbReference type="Gene3D" id="2.60.120.200">
    <property type="match status" value="1"/>
</dbReference>
<dbReference type="Pfam" id="PF13385">
    <property type="entry name" value="Laminin_G_3"/>
    <property type="match status" value="1"/>
</dbReference>
<feature type="region of interest" description="Disordered" evidence="3">
    <location>
        <begin position="969"/>
        <end position="1017"/>
    </location>
</feature>
<keyword evidence="2" id="KW-1015">Disulfide bond</keyword>
<reference evidence="5 6" key="1">
    <citation type="submission" date="2019-10" db="EMBL/GenBank/DDBJ databases">
        <title>Whole genome shotgun sequence of Acrocarpospora corrugata NBRC 13972.</title>
        <authorList>
            <person name="Ichikawa N."/>
            <person name="Kimura A."/>
            <person name="Kitahashi Y."/>
            <person name="Komaki H."/>
            <person name="Oguchi A."/>
        </authorList>
    </citation>
    <scope>NUCLEOTIDE SEQUENCE [LARGE SCALE GENOMIC DNA]</scope>
    <source>
        <strain evidence="5 6">NBRC 13972</strain>
    </source>
</reference>
<evidence type="ECO:0000256" key="1">
    <source>
        <dbReference type="ARBA" id="ARBA00022729"/>
    </source>
</evidence>
<keyword evidence="1" id="KW-0732">Signal</keyword>
<evidence type="ECO:0000313" key="5">
    <source>
        <dbReference type="EMBL" id="GES04465.1"/>
    </source>
</evidence>
<evidence type="ECO:0000256" key="3">
    <source>
        <dbReference type="SAM" id="MobiDB-lite"/>
    </source>
</evidence>
<protein>
    <recommendedName>
        <fullName evidence="4">LamG-like jellyroll fold domain-containing protein</fullName>
    </recommendedName>
</protein>
<dbReference type="Pfam" id="PF14040">
    <property type="entry name" value="DNase_NucA_NucB"/>
    <property type="match status" value="1"/>
</dbReference>
<dbReference type="RefSeq" id="WP_155340560.1">
    <property type="nucleotide sequence ID" value="NZ_BAAABN010000083.1"/>
</dbReference>
<feature type="domain" description="LamG-like jellyroll fold" evidence="4">
    <location>
        <begin position="526"/>
        <end position="656"/>
    </location>
</feature>
<dbReference type="OrthoDB" id="3543639at2"/>
<evidence type="ECO:0000313" key="6">
    <source>
        <dbReference type="Proteomes" id="UP000334990"/>
    </source>
</evidence>
<dbReference type="EMBL" id="BLAD01000082">
    <property type="protein sequence ID" value="GES04465.1"/>
    <property type="molecule type" value="Genomic_DNA"/>
</dbReference>
<evidence type="ECO:0000256" key="2">
    <source>
        <dbReference type="ARBA" id="ARBA00023157"/>
    </source>
</evidence>
<keyword evidence="6" id="KW-1185">Reference proteome</keyword>
<dbReference type="SUPFAM" id="SSF49899">
    <property type="entry name" value="Concanavalin A-like lectins/glucanases"/>
    <property type="match status" value="1"/>
</dbReference>
<dbReference type="InterPro" id="IPR029476">
    <property type="entry name" value="DNase_NucA_NucB"/>
</dbReference>
<dbReference type="InterPro" id="IPR013320">
    <property type="entry name" value="ConA-like_dom_sf"/>
</dbReference>
<dbReference type="InterPro" id="IPR006558">
    <property type="entry name" value="LamG-like"/>
</dbReference>
<sequence>MLQSPTEANTNNYRVFTSADDTDFGVPPTLTVTTSGPASAPAITGLAISPAQQVAGVTVTSSLTPQLAGTVSDPAGGNLTGQFEVEHDPAATGQGSGQIWTGSSGAVASGGLAAVTVPAAKFQDGWQVRWRARAVNAGAGTNSAWSAWQLATVDVPNPTVGSLQVTPSLVVGGTTVTTSLTPDLRATVTDPAGQALRAEFEVEHDPAVPGQGSGQIWAGGVNNVASGTVATLAVPVGELTDGWKVRWRARAVNQATTISSPWSGWQNVTVDLPDPEPEPSVTGLRVDPSQQVAGITVATSLTPALVARVSNTVGGTLRAEFEVEHDPAVPGQGSGQIWAGGVDNVASGAEGSVSVPAGELGDGWKIRWRVRAVAGELASAWADWQHVTVEPPKPTVQELSLTPSRVVEGTTVSGALTPSLAARVSDPGGQALRAEFEIEHDPAATGQGSGQIWAGGVDNVASGTVATLAVPAGELSDGWKIRWRARAVSGQLSSAWAGWQQVTIDIVHPGEEPLAVTDEAVIRTDDSFTVAAWLRWNDKEGDYRVIEQRGTNRAPFLLGNTPQHGLVFTLADGDSAGATAAGVLSGVEPPVGEWFHLAGVYDAGADTATLYLDGEAIGTAPIGFDPWHAESAMTLGTRMLGDLDETRVFQRALSAEAVTGLLAEEPAARTAFAIDKTPEKPAAAAAASVVPGFDYERHNLETCNDKLRPSGLVYTAEGFRELKPYSGCWTKWLGWGEWDVDRKKSVAAGRPIPVPDPDDAVVAETTVVMHTYLGNADGSGVVGGGSHNPRDISVWTEVKDVRAFDDGQPTTNFDNDYMRLEVTAAKGEDSGNCVRRASDTDRRARVSTWRAGTAYDDYVFTSQPKAGDDASIDICEISPKLYYEDRWGPLDGEIALWNKPENRIYRYSQVPRVRCDNSKMGNKVGSDDYRHKKACVFGSANRIFTMSLSDTVITGAAFHNFMAMNFPNATRPERRDEDGNVLDKDIPGDYGTGTEPEDKDNFLRRGTASPGSAAKEWSDANRAKIVTPCRHERTRLENEGVTVAGTLECDEFPYASSKMGAKDANGNFSIMYIPKLQNNRHGRYLSAFYSRYRVGTDNKFWVRVVD</sequence>